<dbReference type="EMBL" id="QRAO01000005">
    <property type="protein sequence ID" value="RDK84245.1"/>
    <property type="molecule type" value="Genomic_DNA"/>
</dbReference>
<dbReference type="Gene3D" id="2.60.40.3140">
    <property type="match status" value="1"/>
</dbReference>
<dbReference type="AlphaFoldDB" id="A0A370Q788"/>
<dbReference type="OrthoDB" id="98874at2"/>
<evidence type="ECO:0000313" key="4">
    <source>
        <dbReference type="Proteomes" id="UP000255317"/>
    </source>
</evidence>
<evidence type="ECO:0000256" key="1">
    <source>
        <dbReference type="SAM" id="SignalP"/>
    </source>
</evidence>
<proteinExistence type="predicted"/>
<feature type="signal peptide" evidence="1">
    <location>
        <begin position="1"/>
        <end position="21"/>
    </location>
</feature>
<evidence type="ECO:0000313" key="3">
    <source>
        <dbReference type="EMBL" id="RDK84245.1"/>
    </source>
</evidence>
<organism evidence="3 4">
    <name type="scientific">Marinirhabdus gelatinilytica</name>
    <dbReference type="NCBI Taxonomy" id="1703343"/>
    <lineage>
        <taxon>Bacteria</taxon>
        <taxon>Pseudomonadati</taxon>
        <taxon>Bacteroidota</taxon>
        <taxon>Flavobacteriia</taxon>
        <taxon>Flavobacteriales</taxon>
        <taxon>Flavobacteriaceae</taxon>
    </lineage>
</organism>
<dbReference type="RefSeq" id="WP_115124410.1">
    <property type="nucleotide sequence ID" value="NZ_QRAO01000005.1"/>
</dbReference>
<dbReference type="InterPro" id="IPR024618">
    <property type="entry name" value="DUF3857"/>
</dbReference>
<feature type="chain" id="PRO_5016943415" evidence="1">
    <location>
        <begin position="22"/>
        <end position="677"/>
    </location>
</feature>
<reference evidence="3 4" key="1">
    <citation type="submission" date="2018-07" db="EMBL/GenBank/DDBJ databases">
        <title>Genomic Encyclopedia of Type Strains, Phase IV (KMG-IV): sequencing the most valuable type-strain genomes for metagenomic binning, comparative biology and taxonomic classification.</title>
        <authorList>
            <person name="Goeker M."/>
        </authorList>
    </citation>
    <scope>NUCLEOTIDE SEQUENCE [LARGE SCALE GENOMIC DNA]</scope>
    <source>
        <strain evidence="3 4">DSM 101478</strain>
    </source>
</reference>
<accession>A0A370Q788</accession>
<feature type="domain" description="DUF3857" evidence="2">
    <location>
        <begin position="69"/>
        <end position="205"/>
    </location>
</feature>
<keyword evidence="1" id="KW-0732">Signal</keyword>
<dbReference type="Gene3D" id="2.60.120.1130">
    <property type="match status" value="1"/>
</dbReference>
<gene>
    <name evidence="3" type="ORF">C8D94_10590</name>
</gene>
<dbReference type="Pfam" id="PF12969">
    <property type="entry name" value="DUF3857"/>
    <property type="match status" value="1"/>
</dbReference>
<evidence type="ECO:0000259" key="2">
    <source>
        <dbReference type="Pfam" id="PF12969"/>
    </source>
</evidence>
<name>A0A370Q788_9FLAO</name>
<dbReference type="Proteomes" id="UP000255317">
    <property type="component" value="Unassembled WGS sequence"/>
</dbReference>
<comment type="caution">
    <text evidence="3">The sequence shown here is derived from an EMBL/GenBank/DDBJ whole genome shotgun (WGS) entry which is preliminary data.</text>
</comment>
<dbReference type="Gene3D" id="3.10.620.30">
    <property type="match status" value="1"/>
</dbReference>
<sequence>MKFKYLLILLLAFTVAGTAQNYKLGKVSKEELKEKAHPSYPNANASVLYRDYSVSYVFTQGQGFVQITKVHERIKIYNNQGFDWATRTVRTYNDGTDKESFDVKGYTFTLENGSVEKEKLRNEGIFEERASKYRVDNKFTMPNISPGSIVEYEYTIESPFPYIEDVDLQYTIPIKKENIKIEVPEYYVFNIQLNPKSPLSFSFEQNTREKKINLRERSGLGTVNYNKNFRRNTMGRNTTGTKEYSYKENIYTLEENNIPPLKEEVYVDNLKNYQAKSLWELAMVNNPNGIPKRYATTWEAVAKSVYEDDDFVNQIKKNDYYQADLAAVTKGAASNEEKMVSILNLVKSKVTWNNYVGFIPEKGVKKAYREGTGNTADINLMLLSMLQNSGLDAFPVLLSTSENGIPVYPTREGFNYVIAAVNSNGNVYLLDATDPFSQVNMLPRRAMNWQGRLIRPDGTSNWVGLYPGYVSQKLTYVQAEINDQNVLVKVRERKGGHFAKEYRNKYVATSDKLQMDGVDTGSEAVEISEFEAKDLESLKDNMSISYTANSSSLVEEIGGDLYISPMLFFAQTENPFKSDSREYPIFFEYPKSQKYNISLKIPEGYKVKSLPEAIKADLANNMGSYTYLLKEAPGILQLAVSLDLNTPIVLPQDYEFIKGMFAQITEKEKEKIVFTKI</sequence>
<keyword evidence="4" id="KW-1185">Reference proteome</keyword>
<protein>
    <submittedName>
        <fullName evidence="3">Uncharacterized protein DUF3857</fullName>
    </submittedName>
</protein>